<keyword evidence="3" id="KW-1185">Reference proteome</keyword>
<sequence length="135" mass="14042">MIDVITAAKMTPKILSAVLDHVGHGPHELTAAPSWGAPTVTGTVEAGADPQEGAAFPVQTVLCTALSLGHPAVLFVRSHQGDDEVVRAWETSGDWVVPVAADRCREATEGPGTADLGLAPDFAVYPEPGELPRPE</sequence>
<protein>
    <submittedName>
        <fullName evidence="2">Uncharacterized protein</fullName>
    </submittedName>
</protein>
<dbReference type="EMBL" id="LJGW01000075">
    <property type="protein sequence ID" value="OEV13399.1"/>
    <property type="molecule type" value="Genomic_DNA"/>
</dbReference>
<comment type="caution">
    <text evidence="2">The sequence shown here is derived from an EMBL/GenBank/DDBJ whole genome shotgun (WGS) entry which is preliminary data.</text>
</comment>
<gene>
    <name evidence="2" type="ORF">AN218_03675</name>
</gene>
<dbReference type="Proteomes" id="UP000176005">
    <property type="component" value="Unassembled WGS sequence"/>
</dbReference>
<proteinExistence type="predicted"/>
<name>A0A1E7LB13_9ACTN</name>
<reference evidence="2 3" key="1">
    <citation type="journal article" date="2016" name="Front. Microbiol.">
        <title>Comparative Genomics Analysis of Streptomyces Species Reveals Their Adaptation to the Marine Environment and Their Diversity at the Genomic Level.</title>
        <authorList>
            <person name="Tian X."/>
            <person name="Zhang Z."/>
            <person name="Yang T."/>
            <person name="Chen M."/>
            <person name="Li J."/>
            <person name="Chen F."/>
            <person name="Yang J."/>
            <person name="Li W."/>
            <person name="Zhang B."/>
            <person name="Zhang Z."/>
            <person name="Wu J."/>
            <person name="Zhang C."/>
            <person name="Long L."/>
            <person name="Xiao J."/>
        </authorList>
    </citation>
    <scope>NUCLEOTIDE SEQUENCE [LARGE SCALE GENOMIC DNA]</scope>
    <source>
        <strain evidence="2 3">SCSIO 10429</strain>
    </source>
</reference>
<feature type="region of interest" description="Disordered" evidence="1">
    <location>
        <begin position="107"/>
        <end position="135"/>
    </location>
</feature>
<evidence type="ECO:0000256" key="1">
    <source>
        <dbReference type="SAM" id="MobiDB-lite"/>
    </source>
</evidence>
<evidence type="ECO:0000313" key="2">
    <source>
        <dbReference type="EMBL" id="OEV13399.1"/>
    </source>
</evidence>
<evidence type="ECO:0000313" key="3">
    <source>
        <dbReference type="Proteomes" id="UP000176005"/>
    </source>
</evidence>
<dbReference type="RefSeq" id="WP_070015169.1">
    <property type="nucleotide sequence ID" value="NZ_LJGW01000075.1"/>
</dbReference>
<dbReference type="AlphaFoldDB" id="A0A1E7LB13"/>
<organism evidence="2 3">
    <name type="scientific">Streptomyces nanshensis</name>
    <dbReference type="NCBI Taxonomy" id="518642"/>
    <lineage>
        <taxon>Bacteria</taxon>
        <taxon>Bacillati</taxon>
        <taxon>Actinomycetota</taxon>
        <taxon>Actinomycetes</taxon>
        <taxon>Kitasatosporales</taxon>
        <taxon>Streptomycetaceae</taxon>
        <taxon>Streptomyces</taxon>
    </lineage>
</organism>
<accession>A0A1E7LB13</accession>